<reference evidence="2 3" key="1">
    <citation type="journal article" date="2013" name="Mar. Genomics">
        <title>Expression of sulfatases in Rhodopirellula baltica and the diversity of sulfatases in the genus Rhodopirellula.</title>
        <authorList>
            <person name="Wegner C.E."/>
            <person name="Richter-Heitmann T."/>
            <person name="Klindworth A."/>
            <person name="Klockow C."/>
            <person name="Richter M."/>
            <person name="Achstetter T."/>
            <person name="Glockner F.O."/>
            <person name="Harder J."/>
        </authorList>
    </citation>
    <scope>NUCLEOTIDE SEQUENCE [LARGE SCALE GENOMIC DNA]</scope>
    <source>
        <strain evidence="2 3">SWK14</strain>
    </source>
</reference>
<proteinExistence type="predicted"/>
<comment type="caution">
    <text evidence="2">The sequence shown here is derived from an EMBL/GenBank/DDBJ whole genome shotgun (WGS) entry which is preliminary data.</text>
</comment>
<accession>L7CAV9</accession>
<evidence type="ECO:0000313" key="3">
    <source>
        <dbReference type="Proteomes" id="UP000010959"/>
    </source>
</evidence>
<protein>
    <submittedName>
        <fullName evidence="2">Uncharacterized protein</fullName>
    </submittedName>
</protein>
<sequence length="62" mass="6829">MASKATANPERVSDDGRVDHSVNECGRRRRGEDMTNLAAEAGDNRPARRYEMIAVGNNVNLN</sequence>
<organism evidence="2 3">
    <name type="scientific">Rhodopirellula baltica SWK14</name>
    <dbReference type="NCBI Taxonomy" id="993516"/>
    <lineage>
        <taxon>Bacteria</taxon>
        <taxon>Pseudomonadati</taxon>
        <taxon>Planctomycetota</taxon>
        <taxon>Planctomycetia</taxon>
        <taxon>Pirellulales</taxon>
        <taxon>Pirellulaceae</taxon>
        <taxon>Rhodopirellula</taxon>
    </lineage>
</organism>
<evidence type="ECO:0000313" key="2">
    <source>
        <dbReference type="EMBL" id="ELP30777.1"/>
    </source>
</evidence>
<gene>
    <name evidence="2" type="ORF">RBSWK_05286</name>
</gene>
<feature type="region of interest" description="Disordered" evidence="1">
    <location>
        <begin position="1"/>
        <end position="43"/>
    </location>
</feature>
<dbReference type="EMBL" id="AMWG01000142">
    <property type="protein sequence ID" value="ELP30777.1"/>
    <property type="molecule type" value="Genomic_DNA"/>
</dbReference>
<evidence type="ECO:0000256" key="1">
    <source>
        <dbReference type="SAM" id="MobiDB-lite"/>
    </source>
</evidence>
<dbReference type="Proteomes" id="UP000010959">
    <property type="component" value="Unassembled WGS sequence"/>
</dbReference>
<name>L7CAV9_RHOBT</name>
<feature type="compositionally biased region" description="Basic and acidic residues" evidence="1">
    <location>
        <begin position="11"/>
        <end position="33"/>
    </location>
</feature>
<dbReference type="AlphaFoldDB" id="L7CAV9"/>